<accession>A0A6S7KCU6</accession>
<dbReference type="InterPro" id="IPR043502">
    <property type="entry name" value="DNA/RNA_pol_sf"/>
</dbReference>
<gene>
    <name evidence="1" type="ORF">PACLA_8A021305</name>
</gene>
<dbReference type="SUPFAM" id="SSF56672">
    <property type="entry name" value="DNA/RNA polymerases"/>
    <property type="match status" value="1"/>
</dbReference>
<dbReference type="EMBL" id="CACRXK020027722">
    <property type="protein sequence ID" value="CAB4041071.1"/>
    <property type="molecule type" value="Genomic_DNA"/>
</dbReference>
<name>A0A6S7KCU6_PARCT</name>
<evidence type="ECO:0000313" key="2">
    <source>
        <dbReference type="Proteomes" id="UP001152795"/>
    </source>
</evidence>
<evidence type="ECO:0000313" key="1">
    <source>
        <dbReference type="EMBL" id="CAB4041071.1"/>
    </source>
</evidence>
<dbReference type="Pfam" id="PF00078">
    <property type="entry name" value="RVT_1"/>
    <property type="match status" value="1"/>
</dbReference>
<dbReference type="PANTHER" id="PTHR33332">
    <property type="entry name" value="REVERSE TRANSCRIPTASE DOMAIN-CONTAINING PROTEIN"/>
    <property type="match status" value="1"/>
</dbReference>
<protein>
    <submittedName>
        <fullName evidence="1">Uncharacterized protein</fullName>
    </submittedName>
</protein>
<dbReference type="PROSITE" id="PS50878">
    <property type="entry name" value="RT_POL"/>
    <property type="match status" value="1"/>
</dbReference>
<dbReference type="InterPro" id="IPR000477">
    <property type="entry name" value="RT_dom"/>
</dbReference>
<dbReference type="AlphaFoldDB" id="A0A6S7KCU6"/>
<keyword evidence="2" id="KW-1185">Reference proteome</keyword>
<comment type="caution">
    <text evidence="1">The sequence shown here is derived from an EMBL/GenBank/DDBJ whole genome shotgun (WGS) entry which is preliminary data.</text>
</comment>
<dbReference type="OrthoDB" id="426210at2759"/>
<organism evidence="1 2">
    <name type="scientific">Paramuricea clavata</name>
    <name type="common">Red gorgonian</name>
    <name type="synonym">Violescent sea-whip</name>
    <dbReference type="NCBI Taxonomy" id="317549"/>
    <lineage>
        <taxon>Eukaryota</taxon>
        <taxon>Metazoa</taxon>
        <taxon>Cnidaria</taxon>
        <taxon>Anthozoa</taxon>
        <taxon>Octocorallia</taxon>
        <taxon>Malacalcyonacea</taxon>
        <taxon>Plexauridae</taxon>
        <taxon>Paramuricea</taxon>
    </lineage>
</organism>
<sequence length="151" mass="17104">MSTAFDKVSHTKLLHRLREFGFRGNILNWFSSYLSNRRQQTTVHGATSRPLAVTSGVPQGSILGPLLFLLYENHLPNTVNNSAIATFADDTKIFRTISSTSDAFSLQEDLTNFEVCSSNVNLELNAEKCKILRITRKQKKIEYLTNFRTMS</sequence>
<proteinExistence type="predicted"/>
<dbReference type="Proteomes" id="UP001152795">
    <property type="component" value="Unassembled WGS sequence"/>
</dbReference>
<reference evidence="1" key="1">
    <citation type="submission" date="2020-04" db="EMBL/GenBank/DDBJ databases">
        <authorList>
            <person name="Alioto T."/>
            <person name="Alioto T."/>
            <person name="Gomez Garrido J."/>
        </authorList>
    </citation>
    <scope>NUCLEOTIDE SEQUENCE</scope>
    <source>
        <strain evidence="1">A484AB</strain>
    </source>
</reference>